<dbReference type="CDD" id="cd15831">
    <property type="entry name" value="BTAD"/>
    <property type="match status" value="1"/>
</dbReference>
<dbReference type="SUPFAM" id="SSF52540">
    <property type="entry name" value="P-loop containing nucleoside triphosphate hydrolases"/>
    <property type="match status" value="1"/>
</dbReference>
<dbReference type="SUPFAM" id="SSF48452">
    <property type="entry name" value="TPR-like"/>
    <property type="match status" value="2"/>
</dbReference>
<dbReference type="InterPro" id="IPR016032">
    <property type="entry name" value="Sig_transdc_resp-reg_C-effctor"/>
</dbReference>
<dbReference type="SMART" id="SM01043">
    <property type="entry name" value="BTAD"/>
    <property type="match status" value="1"/>
</dbReference>
<dbReference type="InterPro" id="IPR005158">
    <property type="entry name" value="BTAD"/>
</dbReference>
<dbReference type="PANTHER" id="PTHR47691">
    <property type="entry name" value="REGULATOR-RELATED"/>
    <property type="match status" value="1"/>
</dbReference>
<dbReference type="InterPro" id="IPR027417">
    <property type="entry name" value="P-loop_NTPase"/>
</dbReference>
<name>A0ABW7WY48_9NOCA</name>
<organism evidence="5 6">
    <name type="scientific">Nocardia xishanensis</name>
    <dbReference type="NCBI Taxonomy" id="238964"/>
    <lineage>
        <taxon>Bacteria</taxon>
        <taxon>Bacillati</taxon>
        <taxon>Actinomycetota</taxon>
        <taxon>Actinomycetes</taxon>
        <taxon>Mycobacteriales</taxon>
        <taxon>Nocardiaceae</taxon>
        <taxon>Nocardia</taxon>
    </lineage>
</organism>
<dbReference type="Pfam" id="PF03704">
    <property type="entry name" value="BTAD"/>
    <property type="match status" value="1"/>
</dbReference>
<dbReference type="EMBL" id="JBIRYO010000005">
    <property type="protein sequence ID" value="MFI2473781.1"/>
    <property type="molecule type" value="Genomic_DNA"/>
</dbReference>
<dbReference type="RefSeq" id="WP_397092443.1">
    <property type="nucleotide sequence ID" value="NZ_JBIRYO010000005.1"/>
</dbReference>
<dbReference type="PANTHER" id="PTHR47691:SF3">
    <property type="entry name" value="HTH-TYPE TRANSCRIPTIONAL REGULATOR RV0890C-RELATED"/>
    <property type="match status" value="1"/>
</dbReference>
<dbReference type="Gene3D" id="3.40.50.300">
    <property type="entry name" value="P-loop containing nucleotide triphosphate hydrolases"/>
    <property type="match status" value="1"/>
</dbReference>
<accession>A0ABW7WY48</accession>
<evidence type="ECO:0000313" key="5">
    <source>
        <dbReference type="EMBL" id="MFI2473781.1"/>
    </source>
</evidence>
<dbReference type="Gene3D" id="1.10.10.10">
    <property type="entry name" value="Winged helix-like DNA-binding domain superfamily/Winged helix DNA-binding domain"/>
    <property type="match status" value="1"/>
</dbReference>
<evidence type="ECO:0000256" key="2">
    <source>
        <dbReference type="ARBA" id="ARBA00023125"/>
    </source>
</evidence>
<protein>
    <submittedName>
        <fullName evidence="5">BTAD domain-containing putative transcriptional regulator</fullName>
    </submittedName>
</protein>
<dbReference type="Pfam" id="PF25872">
    <property type="entry name" value="HTH_77"/>
    <property type="match status" value="1"/>
</dbReference>
<dbReference type="Proteomes" id="UP001611415">
    <property type="component" value="Unassembled WGS sequence"/>
</dbReference>
<sequence>MRVALLGPIAAFADDGSPLDLGGLRLRMLLARLALEAGRPVSVDALVDGLWGEQPPAEAAGALQALVSRLRKVLRGAGTLELGPGGYRLSVRPEDVDAHRFESAAADGRRDLAAGKVAAAGATLTDAIGLWRGPALADVRDAPFADLAVARLEELKAAVAEDNYDVELRLGRYADVLADLETAAAERPLAERLAGLRMRALSAAGRQSDALAVYEQIRERLGDELGVDPSAELREIHLALLRGELDRPAPRPEPTVNRIPLPLTNFVGRERELARVAELLDAGRLVTLVGPGGAGKTRVAVETVTRDRSYERGRVWFVPLAGVSTPEQLTDTVLVALGSWDLRVSDNRPTQPLTGPDRIAELLDIGPAVLVLDNCEHLIESAAELADGLLVRLPQLRILATSREPLAIAGETVYQLGPLELPREATELVAAETAAVRLFLDRAVAARPDFVMNAETVGPVVDICRQLDGLPLALELAAAKLRSMSVEQIARRLDDRFRLLTSGSRTAQPRQRTLLALVAWSWDLLTEPERTLARRLSLFPGGATLEALEQICSDEALPSEDVLYVADALVEKSVLTVSGDLEPRYRMLATIRAYAADRLEETGDDLADRFAEHFLALAERHEPLLRTRDQLRAIAILDAEHENLVTALRSTLDSGDGMRASRFVGALFWYWGIRGMGTQFETFLAAVLRLGDALPERERAALRLIQLLAGAPIADTAQVRTLIEDGEGAGALDFHPALLLWVPLLAASAAADDLGTRVLDRALAAPDPWVRACGHWARDHVWTEQGDRRAGTDDRAAALRGFAAVGDRWGLGMALLAVGRDHSLRGEHDDAIAVFEKGVAVSSELSGQDDLFHCRARLTTERMRAGDLDGALRDIEAMRRQSTERGHRRSAAEALFAFAEWHRRTGDVPAADRTIDELARVADRLGLPDAMAADLVTAARLANRLAEGDAIEARALLPRAAAGLFAWADADNTAHVAELLAELRMLENAPEDAAEALGLSESLRGDFDAGEPRLTALVTTLTDRLGPETYESAYRRGASRPAAEALERLRTAVGHAHD</sequence>
<gene>
    <name evidence="5" type="ORF">ACH49W_10435</name>
</gene>
<dbReference type="InterPro" id="IPR036388">
    <property type="entry name" value="WH-like_DNA-bd_sf"/>
</dbReference>
<dbReference type="PROSITE" id="PS51755">
    <property type="entry name" value="OMPR_PHOB"/>
    <property type="match status" value="1"/>
</dbReference>
<dbReference type="SMART" id="SM00862">
    <property type="entry name" value="Trans_reg_C"/>
    <property type="match status" value="1"/>
</dbReference>
<dbReference type="SUPFAM" id="SSF46894">
    <property type="entry name" value="C-terminal effector domain of the bipartite response regulators"/>
    <property type="match status" value="1"/>
</dbReference>
<comment type="similarity">
    <text evidence="1">Belongs to the AfsR/DnrI/RedD regulatory family.</text>
</comment>
<comment type="caution">
    <text evidence="5">The sequence shown here is derived from an EMBL/GenBank/DDBJ whole genome shotgun (WGS) entry which is preliminary data.</text>
</comment>
<dbReference type="Gene3D" id="1.25.40.10">
    <property type="entry name" value="Tetratricopeptide repeat domain"/>
    <property type="match status" value="2"/>
</dbReference>
<dbReference type="InterPro" id="IPR001867">
    <property type="entry name" value="OmpR/PhoB-type_DNA-bd"/>
</dbReference>
<keyword evidence="6" id="KW-1185">Reference proteome</keyword>
<keyword evidence="2 3" id="KW-0238">DNA-binding</keyword>
<evidence type="ECO:0000259" key="4">
    <source>
        <dbReference type="PROSITE" id="PS51755"/>
    </source>
</evidence>
<feature type="domain" description="OmpR/PhoB-type" evidence="4">
    <location>
        <begin position="1"/>
        <end position="91"/>
    </location>
</feature>
<evidence type="ECO:0000313" key="6">
    <source>
        <dbReference type="Proteomes" id="UP001611415"/>
    </source>
</evidence>
<evidence type="ECO:0000256" key="3">
    <source>
        <dbReference type="PROSITE-ProRule" id="PRU01091"/>
    </source>
</evidence>
<dbReference type="InterPro" id="IPR058852">
    <property type="entry name" value="HTH_77"/>
</dbReference>
<feature type="DNA-binding region" description="OmpR/PhoB-type" evidence="3">
    <location>
        <begin position="1"/>
        <end position="91"/>
    </location>
</feature>
<evidence type="ECO:0000256" key="1">
    <source>
        <dbReference type="ARBA" id="ARBA00005820"/>
    </source>
</evidence>
<dbReference type="InterPro" id="IPR011990">
    <property type="entry name" value="TPR-like_helical_dom_sf"/>
</dbReference>
<proteinExistence type="inferred from homology"/>
<reference evidence="5 6" key="1">
    <citation type="submission" date="2024-10" db="EMBL/GenBank/DDBJ databases">
        <title>The Natural Products Discovery Center: Release of the First 8490 Sequenced Strains for Exploring Actinobacteria Biosynthetic Diversity.</title>
        <authorList>
            <person name="Kalkreuter E."/>
            <person name="Kautsar S.A."/>
            <person name="Yang D."/>
            <person name="Bader C.D."/>
            <person name="Teijaro C.N."/>
            <person name="Fluegel L."/>
            <person name="Davis C.M."/>
            <person name="Simpson J.R."/>
            <person name="Lauterbach L."/>
            <person name="Steele A.D."/>
            <person name="Gui C."/>
            <person name="Meng S."/>
            <person name="Li G."/>
            <person name="Viehrig K."/>
            <person name="Ye F."/>
            <person name="Su P."/>
            <person name="Kiefer A.F."/>
            <person name="Nichols A."/>
            <person name="Cepeda A.J."/>
            <person name="Yan W."/>
            <person name="Fan B."/>
            <person name="Jiang Y."/>
            <person name="Adhikari A."/>
            <person name="Zheng C.-J."/>
            <person name="Schuster L."/>
            <person name="Cowan T.M."/>
            <person name="Smanski M.J."/>
            <person name="Chevrette M.G."/>
            <person name="De Carvalho L.P.S."/>
            <person name="Shen B."/>
        </authorList>
    </citation>
    <scope>NUCLEOTIDE SEQUENCE [LARGE SCALE GENOMIC DNA]</scope>
    <source>
        <strain evidence="5 6">NPDC019275</strain>
    </source>
</reference>